<dbReference type="InterPro" id="IPR029063">
    <property type="entry name" value="SAM-dependent_MTases_sf"/>
</dbReference>
<evidence type="ECO:0000259" key="6">
    <source>
        <dbReference type="Pfam" id="PF07669"/>
    </source>
</evidence>
<dbReference type="PANTHER" id="PTHR33841:SF1">
    <property type="entry name" value="DNA METHYLTRANSFERASE A"/>
    <property type="match status" value="1"/>
</dbReference>
<evidence type="ECO:0000256" key="1">
    <source>
        <dbReference type="ARBA" id="ARBA00011900"/>
    </source>
</evidence>
<dbReference type="PANTHER" id="PTHR33841">
    <property type="entry name" value="DNA METHYLTRANSFERASE YEEA-RELATED"/>
    <property type="match status" value="1"/>
</dbReference>
<evidence type="ECO:0000256" key="4">
    <source>
        <dbReference type="ARBA" id="ARBA00022691"/>
    </source>
</evidence>
<gene>
    <name evidence="8" type="ORF">DFR76_1166</name>
</gene>
<reference evidence="8 9" key="1">
    <citation type="submission" date="2018-07" db="EMBL/GenBank/DDBJ databases">
        <title>Genomic Encyclopedia of Type Strains, Phase IV (KMG-IV): sequencing the most valuable type-strain genomes for metagenomic binning, comparative biology and taxonomic classification.</title>
        <authorList>
            <person name="Goeker M."/>
        </authorList>
    </citation>
    <scope>NUCLEOTIDE SEQUENCE [LARGE SCALE GENOMIC DNA]</scope>
    <source>
        <strain evidence="8 9">DSM 44290</strain>
    </source>
</reference>
<evidence type="ECO:0000313" key="9">
    <source>
        <dbReference type="Proteomes" id="UP000254869"/>
    </source>
</evidence>
<dbReference type="InterPro" id="IPR002052">
    <property type="entry name" value="DNA_methylase_N6_adenine_CS"/>
</dbReference>
<dbReference type="PRINTS" id="PR00507">
    <property type="entry name" value="N12N6MTFRASE"/>
</dbReference>
<dbReference type="GO" id="GO:0003676">
    <property type="term" value="F:nucleic acid binding"/>
    <property type="evidence" value="ECO:0007669"/>
    <property type="project" value="InterPro"/>
</dbReference>
<dbReference type="GO" id="GO:0009007">
    <property type="term" value="F:site-specific DNA-methyltransferase (adenine-specific) activity"/>
    <property type="evidence" value="ECO:0007669"/>
    <property type="project" value="UniProtKB-EC"/>
</dbReference>
<evidence type="ECO:0000256" key="5">
    <source>
        <dbReference type="ARBA" id="ARBA00047942"/>
    </source>
</evidence>
<dbReference type="NCBIfam" id="NF033451">
    <property type="entry name" value="BREX_2_MTaseX"/>
    <property type="match status" value="1"/>
</dbReference>
<dbReference type="SUPFAM" id="SSF53335">
    <property type="entry name" value="S-adenosyl-L-methionine-dependent methyltransferases"/>
    <property type="match status" value="1"/>
</dbReference>
<dbReference type="STRING" id="1210086.GCA_001613105_07675"/>
<keyword evidence="3" id="KW-0808">Transferase</keyword>
<dbReference type="GO" id="GO:0006304">
    <property type="term" value="P:DNA modification"/>
    <property type="evidence" value="ECO:0007669"/>
    <property type="project" value="InterPro"/>
</dbReference>
<keyword evidence="9" id="KW-1185">Reference proteome</keyword>
<dbReference type="AlphaFoldDB" id="A0A370HTI7"/>
<organism evidence="8 9">
    <name type="scientific">Nocardia pseudobrasiliensis</name>
    <dbReference type="NCBI Taxonomy" id="45979"/>
    <lineage>
        <taxon>Bacteria</taxon>
        <taxon>Bacillati</taxon>
        <taxon>Actinomycetota</taxon>
        <taxon>Actinomycetes</taxon>
        <taxon>Mycobacteriales</taxon>
        <taxon>Nocardiaceae</taxon>
        <taxon>Nocardia</taxon>
    </lineage>
</organism>
<dbReference type="InterPro" id="IPR050953">
    <property type="entry name" value="N4_N6_ade-DNA_methylase"/>
</dbReference>
<dbReference type="InterPro" id="IPR054277">
    <property type="entry name" value="DUF7008"/>
</dbReference>
<evidence type="ECO:0000256" key="3">
    <source>
        <dbReference type="ARBA" id="ARBA00022679"/>
    </source>
</evidence>
<dbReference type="GO" id="GO:0032259">
    <property type="term" value="P:methylation"/>
    <property type="evidence" value="ECO:0007669"/>
    <property type="project" value="UniProtKB-KW"/>
</dbReference>
<evidence type="ECO:0000313" key="8">
    <source>
        <dbReference type="EMBL" id="RDI60274.1"/>
    </source>
</evidence>
<feature type="domain" description="Type II methyltransferase M.TaqI-like" evidence="6">
    <location>
        <begin position="264"/>
        <end position="448"/>
    </location>
</feature>
<dbReference type="Gene3D" id="3.40.50.150">
    <property type="entry name" value="Vaccinia Virus protein VP39"/>
    <property type="match status" value="1"/>
</dbReference>
<protein>
    <recommendedName>
        <fullName evidence="1">site-specific DNA-methyltransferase (adenine-specific)</fullName>
        <ecNumber evidence="1">2.1.1.72</ecNumber>
    </recommendedName>
</protein>
<comment type="catalytic activity">
    <reaction evidence="5">
        <text>a 2'-deoxyadenosine in DNA + S-adenosyl-L-methionine = an N(6)-methyl-2'-deoxyadenosine in DNA + S-adenosyl-L-homocysteine + H(+)</text>
        <dbReference type="Rhea" id="RHEA:15197"/>
        <dbReference type="Rhea" id="RHEA-COMP:12418"/>
        <dbReference type="Rhea" id="RHEA-COMP:12419"/>
        <dbReference type="ChEBI" id="CHEBI:15378"/>
        <dbReference type="ChEBI" id="CHEBI:57856"/>
        <dbReference type="ChEBI" id="CHEBI:59789"/>
        <dbReference type="ChEBI" id="CHEBI:90615"/>
        <dbReference type="ChEBI" id="CHEBI:90616"/>
        <dbReference type="EC" id="2.1.1.72"/>
    </reaction>
</comment>
<feature type="domain" description="DUF7008" evidence="7">
    <location>
        <begin position="815"/>
        <end position="1165"/>
    </location>
</feature>
<dbReference type="EC" id="2.1.1.72" evidence="1"/>
<dbReference type="PROSITE" id="PS00092">
    <property type="entry name" value="N6_MTASE"/>
    <property type="match status" value="1"/>
</dbReference>
<name>A0A370HTI7_9NOCA</name>
<dbReference type="Pfam" id="PF07669">
    <property type="entry name" value="Eco57I"/>
    <property type="match status" value="1"/>
</dbReference>
<dbReference type="InterPro" id="IPR011639">
    <property type="entry name" value="MethylTrfase_TaqI-like_dom"/>
</dbReference>
<evidence type="ECO:0000256" key="2">
    <source>
        <dbReference type="ARBA" id="ARBA00022603"/>
    </source>
</evidence>
<keyword evidence="2" id="KW-0489">Methyltransferase</keyword>
<evidence type="ECO:0000259" key="7">
    <source>
        <dbReference type="Pfam" id="PF22654"/>
    </source>
</evidence>
<dbReference type="Pfam" id="PF22654">
    <property type="entry name" value="DUF7008"/>
    <property type="match status" value="1"/>
</dbReference>
<dbReference type="EMBL" id="QQBC01000016">
    <property type="protein sequence ID" value="RDI60274.1"/>
    <property type="molecule type" value="Genomic_DNA"/>
</dbReference>
<dbReference type="RefSeq" id="WP_068008806.1">
    <property type="nucleotide sequence ID" value="NZ_QQBC01000016.1"/>
</dbReference>
<dbReference type="Proteomes" id="UP000254869">
    <property type="component" value="Unassembled WGS sequence"/>
</dbReference>
<sequence>MIELKALQGQVKNLVEDLRMQVAAKDDLRAELRHEYADAKSADRVGVTFETWLDDVLDQAAVAWVLGCVFVRFCEDNRLVDRLWIGGPEEDASTERAMQAMQGYIIANPRDNDRHWLRQAFAHLQNLRATSKIFDKHNPVWRFDISAGAAEALSAFFRRGAGFRSLRSEHMDTRFLGDLYQDLSIHAQKKYALLQTPEFVEEFILDRTFTPALKEFGLAAMSVIDPTCGSGHFLLGAFNRLLGLWKEREPATAVDTLVERALGQVTGVDLNPFAVAIARFRLMIAALRATGRTNLNNSYSVRVATGDSLLHWGQESGSHQGDLLASLDGRPEFAYYSEDGDLLAEYLRNGSYTVVVGNPPYITVKDSKLNERYREEYPTVCYRQYALTAPFAQRFFELAKRADADGHGAGVVGQITANSFMKREFGKKLINDFFAHEVELIEVIDTSGAHIPGHGTPTAILVGKNRLVSPRYSGSIRTAFGIQGEPSVPTDAARGLVWTAIVNQIDGGVPESEWISVADVQRARLATHPWSLSGGGSGDLVAFIEQDRPKLGSRIQSVGRTTSTGADDAYFLPDLQTARRLGDESQVRDLVVGEQVRDFRFGKMIQVRNPYADIENRIPVEEENFLVARNLWQYRSLLADRVIFGKTITENGHHWYEHLENYSRKLKSRLGIAFSFVATHNHFTLDRRGRLFNRSAPVVKLSKNSDEDSHLELLGLLNSSTACFWLKQVNQDKGNRGGERSTGRYAWESYYEFSGAKLQEFPLPSEYPLELAKRIQKLADRDDSTSLDHVFSSASPSREIINKARTENNRTRSLMIAAQEELDWAVYRLYGLVEEDLTSPNSPPLNLGERAFEIAMARKLELDESDVQWFIRHGSTPIADLPGHWPADYKELVEKRITMIESDQNIGLIERPECKRRWATGGWYAMQDVALREWLLDRLEASELWGGSPTPLSVAQLADRVRHVEDFRSVLDLWVGTDQHDLVKTLGKLIADEHVPFLPTDRYKPAGMRKRAQWERTWALQRREDAGEKVEIDVPPKYTSGDFKKASYWRNRGKLDVPKERFISYPRMGRDGDSTELLGWAGWDHLAQARALASVYLDRKTQGGWPPERLLPMLAGLAELEPWLRQWHSESAPGFPSSPAEFFTGLIDTELAGLGEDRHTLTVLRGVEELA</sequence>
<proteinExistence type="predicted"/>
<comment type="caution">
    <text evidence="8">The sequence shown here is derived from an EMBL/GenBank/DDBJ whole genome shotgun (WGS) entry which is preliminary data.</text>
</comment>
<keyword evidence="4" id="KW-0949">S-adenosyl-L-methionine</keyword>
<accession>A0A370HTI7</accession>